<proteinExistence type="predicted"/>
<organism evidence="1 2">
    <name type="scientific">Carpediemonas membranifera</name>
    <dbReference type="NCBI Taxonomy" id="201153"/>
    <lineage>
        <taxon>Eukaryota</taxon>
        <taxon>Metamonada</taxon>
        <taxon>Carpediemonas-like organisms</taxon>
        <taxon>Carpediemonas</taxon>
    </lineage>
</organism>
<accession>A0A8J6AUA0</accession>
<keyword evidence="2" id="KW-1185">Reference proteome</keyword>
<dbReference type="OrthoDB" id="6771932at2759"/>
<sequence>MDLEKGFFQVPLAEGECNRFAFRLGDDVWRFKVLSMGSSTSPEAFTMLTQPVVGLVRALGVSVDHLIDDAAATDTHVAIGAFRLAGFAESARKTRQPAHQVVFRGLEWQADPEQMVRLPADKAECLEARTLLGKLEFAYWAYPMVRVWAAPIRHCLEATEAGHRTRARVHLDEFAKAAAAMIVDAAKANAWRRLAVRPLGLVLATDASDGQLGAIDLGTGMMAQEGADPDEIIAAKEVQAVSMALDRLDVRPGTSVALYIDNTNAYHALRKGFTKSSPVAMRGERGFIGFDPGHKIG</sequence>
<reference evidence="1" key="1">
    <citation type="submission" date="2021-05" db="EMBL/GenBank/DDBJ databases">
        <title>A free-living protist that lacks canonical eukaryotic 1 DNA replication and segregation systems.</title>
        <authorList>
            <person name="Salas-Leiva D.E."/>
            <person name="Tromer E.C."/>
            <person name="Curtis B.A."/>
            <person name="Jerlstrom-Hultqvist J."/>
            <person name="Kolisko M."/>
            <person name="Yi Z."/>
            <person name="Salas-Leiva J.S."/>
            <person name="Gallot-Lavallee L."/>
            <person name="Kops G.J.P.L."/>
            <person name="Archibald J.M."/>
            <person name="Simpson A.G.B."/>
            <person name="Roger A.J."/>
        </authorList>
    </citation>
    <scope>NUCLEOTIDE SEQUENCE</scope>
    <source>
        <strain evidence="1">BICM</strain>
    </source>
</reference>
<protein>
    <recommendedName>
        <fullName evidence="3">Reverse transcriptase domain-containing protein</fullName>
    </recommendedName>
</protein>
<evidence type="ECO:0008006" key="3">
    <source>
        <dbReference type="Google" id="ProtNLM"/>
    </source>
</evidence>
<dbReference type="InterPro" id="IPR052055">
    <property type="entry name" value="Hepadnavirus_pol/RT"/>
</dbReference>
<dbReference type="InterPro" id="IPR043502">
    <property type="entry name" value="DNA/RNA_pol_sf"/>
</dbReference>
<dbReference type="SUPFAM" id="SSF56672">
    <property type="entry name" value="DNA/RNA polymerases"/>
    <property type="match status" value="1"/>
</dbReference>
<dbReference type="Gene3D" id="3.10.10.10">
    <property type="entry name" value="HIV Type 1 Reverse Transcriptase, subunit A, domain 1"/>
    <property type="match status" value="1"/>
</dbReference>
<gene>
    <name evidence="1" type="ORF">J8273_6002</name>
</gene>
<dbReference type="PANTHER" id="PTHR33050:SF7">
    <property type="entry name" value="RIBONUCLEASE H"/>
    <property type="match status" value="1"/>
</dbReference>
<comment type="caution">
    <text evidence="1">The sequence shown here is derived from an EMBL/GenBank/DDBJ whole genome shotgun (WGS) entry which is preliminary data.</text>
</comment>
<evidence type="ECO:0000313" key="2">
    <source>
        <dbReference type="Proteomes" id="UP000717585"/>
    </source>
</evidence>
<dbReference type="InterPro" id="IPR043128">
    <property type="entry name" value="Rev_trsase/Diguanyl_cyclase"/>
</dbReference>
<evidence type="ECO:0000313" key="1">
    <source>
        <dbReference type="EMBL" id="KAG9392645.1"/>
    </source>
</evidence>
<dbReference type="Gene3D" id="3.30.70.270">
    <property type="match status" value="1"/>
</dbReference>
<dbReference type="EMBL" id="JAHDYR010000035">
    <property type="protein sequence ID" value="KAG9392645.1"/>
    <property type="molecule type" value="Genomic_DNA"/>
</dbReference>
<dbReference type="AlphaFoldDB" id="A0A8J6AUA0"/>
<name>A0A8J6AUA0_9EUKA</name>
<dbReference type="PANTHER" id="PTHR33050">
    <property type="entry name" value="REVERSE TRANSCRIPTASE DOMAIN-CONTAINING PROTEIN"/>
    <property type="match status" value="1"/>
</dbReference>
<dbReference type="Proteomes" id="UP000717585">
    <property type="component" value="Unassembled WGS sequence"/>
</dbReference>